<reference evidence="4 5" key="1">
    <citation type="submission" date="2023-03" db="EMBL/GenBank/DDBJ databases">
        <title>Genome insight into feeding habits of ladybird beetles.</title>
        <authorList>
            <person name="Li H.-S."/>
            <person name="Huang Y.-H."/>
            <person name="Pang H."/>
        </authorList>
    </citation>
    <scope>NUCLEOTIDE SEQUENCE [LARGE SCALE GENOMIC DNA]</scope>
    <source>
        <strain evidence="4">SYSU_2023b</strain>
        <tissue evidence="4">Whole body</tissue>
    </source>
</reference>
<dbReference type="EMBL" id="JARQZJ010000121">
    <property type="protein sequence ID" value="KAK9888314.1"/>
    <property type="molecule type" value="Genomic_DNA"/>
</dbReference>
<dbReference type="Pfam" id="PF12796">
    <property type="entry name" value="Ank_2"/>
    <property type="match status" value="1"/>
</dbReference>
<dbReference type="PANTHER" id="PTHR24171">
    <property type="entry name" value="ANKYRIN REPEAT DOMAIN-CONTAINING PROTEIN 39-RELATED"/>
    <property type="match status" value="1"/>
</dbReference>
<evidence type="ECO:0000256" key="3">
    <source>
        <dbReference type="PROSITE-ProRule" id="PRU00023"/>
    </source>
</evidence>
<keyword evidence="1" id="KW-0677">Repeat</keyword>
<feature type="repeat" description="ANK" evidence="3">
    <location>
        <begin position="167"/>
        <end position="199"/>
    </location>
</feature>
<feature type="repeat" description="ANK" evidence="3">
    <location>
        <begin position="93"/>
        <end position="127"/>
    </location>
</feature>
<evidence type="ECO:0000256" key="2">
    <source>
        <dbReference type="ARBA" id="ARBA00023043"/>
    </source>
</evidence>
<keyword evidence="2 3" id="KW-0040">ANK repeat</keyword>
<feature type="repeat" description="ANK" evidence="3">
    <location>
        <begin position="59"/>
        <end position="92"/>
    </location>
</feature>
<dbReference type="AlphaFoldDB" id="A0AAW1V8R8"/>
<dbReference type="Gene3D" id="1.25.40.20">
    <property type="entry name" value="Ankyrin repeat-containing domain"/>
    <property type="match status" value="1"/>
</dbReference>
<accession>A0AAW1V8R8</accession>
<keyword evidence="5" id="KW-1185">Reference proteome</keyword>
<gene>
    <name evidence="4" type="ORF">WA026_000574</name>
</gene>
<comment type="caution">
    <text evidence="4">The sequence shown here is derived from an EMBL/GenBank/DDBJ whole genome shotgun (WGS) entry which is preliminary data.</text>
</comment>
<evidence type="ECO:0000313" key="4">
    <source>
        <dbReference type="EMBL" id="KAK9888314.1"/>
    </source>
</evidence>
<dbReference type="SMART" id="SM00248">
    <property type="entry name" value="ANK"/>
    <property type="match status" value="4"/>
</dbReference>
<dbReference type="Proteomes" id="UP001431783">
    <property type="component" value="Unassembled WGS sequence"/>
</dbReference>
<dbReference type="Pfam" id="PF00023">
    <property type="entry name" value="Ank"/>
    <property type="match status" value="1"/>
</dbReference>
<dbReference type="InterPro" id="IPR002110">
    <property type="entry name" value="Ankyrin_rpt"/>
</dbReference>
<protein>
    <submittedName>
        <fullName evidence="4">Uncharacterized protein</fullName>
    </submittedName>
</protein>
<evidence type="ECO:0000256" key="1">
    <source>
        <dbReference type="ARBA" id="ARBA00022737"/>
    </source>
</evidence>
<dbReference type="PROSITE" id="PS50088">
    <property type="entry name" value="ANK_REPEAT"/>
    <property type="match status" value="3"/>
</dbReference>
<dbReference type="SUPFAM" id="SSF48403">
    <property type="entry name" value="Ankyrin repeat"/>
    <property type="match status" value="1"/>
</dbReference>
<dbReference type="InterPro" id="IPR036770">
    <property type="entry name" value="Ankyrin_rpt-contain_sf"/>
</dbReference>
<dbReference type="PROSITE" id="PS50297">
    <property type="entry name" value="ANK_REP_REGION"/>
    <property type="match status" value="1"/>
</dbReference>
<evidence type="ECO:0000313" key="5">
    <source>
        <dbReference type="Proteomes" id="UP001431783"/>
    </source>
</evidence>
<sequence>MSHNCTITDSLKVWRKAIQALNSDSDDWNDLLWGVFFNFSRNVEDELKKGANVNQIFKNGNTPLHIAVCNQSNISIIKIILKYRPLLNIRNSELETPLNILIKNQYFDADLLKTLLEMGADPNIPDKQGNTPFHYLFRYSSIDQDHFRTYVALFVDNKAKLNVQNNHGDTPLHLAVRVGFKAFVEMLLEKGACICIKNGSKDTVIHIAFKNRTMFSGIYDMIVKEAIILGYLRILVDKKYHEKMNKMKDLKILEERCNEQLSEFKSVKIADSNLSIYDVLTSTPDKVAKYLRNKNILISLKNSHKLNCGIFQRRLVLRFQKGMERLEAMESGYRYLGKIFQGLPVTCSDRIISFLSNEDLLNMKYAYEYRKTSIK</sequence>
<name>A0AAW1V8R8_9CUCU</name>
<organism evidence="4 5">
    <name type="scientific">Henosepilachna vigintioctopunctata</name>
    <dbReference type="NCBI Taxonomy" id="420089"/>
    <lineage>
        <taxon>Eukaryota</taxon>
        <taxon>Metazoa</taxon>
        <taxon>Ecdysozoa</taxon>
        <taxon>Arthropoda</taxon>
        <taxon>Hexapoda</taxon>
        <taxon>Insecta</taxon>
        <taxon>Pterygota</taxon>
        <taxon>Neoptera</taxon>
        <taxon>Endopterygota</taxon>
        <taxon>Coleoptera</taxon>
        <taxon>Polyphaga</taxon>
        <taxon>Cucujiformia</taxon>
        <taxon>Coccinelloidea</taxon>
        <taxon>Coccinellidae</taxon>
        <taxon>Epilachninae</taxon>
        <taxon>Epilachnini</taxon>
        <taxon>Henosepilachna</taxon>
    </lineage>
</organism>
<proteinExistence type="predicted"/>